<protein>
    <recommendedName>
        <fullName evidence="4">YtxH-like protein</fullName>
    </recommendedName>
</protein>
<evidence type="ECO:0000313" key="2">
    <source>
        <dbReference type="EMBL" id="GGC53531.1"/>
    </source>
</evidence>
<accession>A0A916TZV9</accession>
<organism evidence="2 3">
    <name type="scientific">Pedobacter quisquiliarum</name>
    <dbReference type="NCBI Taxonomy" id="1834438"/>
    <lineage>
        <taxon>Bacteria</taxon>
        <taxon>Pseudomonadati</taxon>
        <taxon>Bacteroidota</taxon>
        <taxon>Sphingobacteriia</taxon>
        <taxon>Sphingobacteriales</taxon>
        <taxon>Sphingobacteriaceae</taxon>
        <taxon>Pedobacter</taxon>
    </lineage>
</organism>
<comment type="caution">
    <text evidence="2">The sequence shown here is derived from an EMBL/GenBank/DDBJ whole genome shotgun (WGS) entry which is preliminary data.</text>
</comment>
<reference evidence="2" key="2">
    <citation type="submission" date="2020-09" db="EMBL/GenBank/DDBJ databases">
        <authorList>
            <person name="Sun Q."/>
            <person name="Zhou Y."/>
        </authorList>
    </citation>
    <scope>NUCLEOTIDE SEQUENCE</scope>
    <source>
        <strain evidence="2">CGMCC 1.15343</strain>
    </source>
</reference>
<keyword evidence="1" id="KW-0472">Membrane</keyword>
<keyword evidence="3" id="KW-1185">Reference proteome</keyword>
<name>A0A916TZV9_9SPHI</name>
<proteinExistence type="predicted"/>
<dbReference type="Pfam" id="PF12732">
    <property type="entry name" value="YtxH"/>
    <property type="match status" value="1"/>
</dbReference>
<keyword evidence="1" id="KW-0812">Transmembrane</keyword>
<gene>
    <name evidence="2" type="ORF">GCM10011387_03840</name>
</gene>
<sequence length="83" mass="9255">MKDNSKVIVNLLAGVAVGAALGILFAPSKGRNSRRKVDLFFTNFSDNLIDNAENQYNLLDNLKDGLKFALRERLEQQRTKTSA</sequence>
<dbReference type="AlphaFoldDB" id="A0A916TZV9"/>
<feature type="transmembrane region" description="Helical" evidence="1">
    <location>
        <begin position="6"/>
        <end position="26"/>
    </location>
</feature>
<evidence type="ECO:0008006" key="4">
    <source>
        <dbReference type="Google" id="ProtNLM"/>
    </source>
</evidence>
<dbReference type="Proteomes" id="UP000651668">
    <property type="component" value="Unassembled WGS sequence"/>
</dbReference>
<dbReference type="EMBL" id="BMIL01000001">
    <property type="protein sequence ID" value="GGC53531.1"/>
    <property type="molecule type" value="Genomic_DNA"/>
</dbReference>
<keyword evidence="1" id="KW-1133">Transmembrane helix</keyword>
<evidence type="ECO:0000256" key="1">
    <source>
        <dbReference type="SAM" id="Phobius"/>
    </source>
</evidence>
<dbReference type="InterPro" id="IPR024623">
    <property type="entry name" value="YtxH"/>
</dbReference>
<dbReference type="RefSeq" id="WP_188625133.1">
    <property type="nucleotide sequence ID" value="NZ_BMIL01000001.1"/>
</dbReference>
<reference evidence="2" key="1">
    <citation type="journal article" date="2014" name="Int. J. Syst. Evol. Microbiol.">
        <title>Complete genome sequence of Corynebacterium casei LMG S-19264T (=DSM 44701T), isolated from a smear-ripened cheese.</title>
        <authorList>
            <consortium name="US DOE Joint Genome Institute (JGI-PGF)"/>
            <person name="Walter F."/>
            <person name="Albersmeier A."/>
            <person name="Kalinowski J."/>
            <person name="Ruckert C."/>
        </authorList>
    </citation>
    <scope>NUCLEOTIDE SEQUENCE</scope>
    <source>
        <strain evidence="2">CGMCC 1.15343</strain>
    </source>
</reference>
<evidence type="ECO:0000313" key="3">
    <source>
        <dbReference type="Proteomes" id="UP000651668"/>
    </source>
</evidence>